<keyword evidence="2" id="KW-0808">Transferase</keyword>
<keyword evidence="1" id="KW-1133">Transmembrane helix</keyword>
<keyword evidence="1" id="KW-0812">Transmembrane</keyword>
<dbReference type="AlphaFoldDB" id="A0A411HKM8"/>
<evidence type="ECO:0000313" key="3">
    <source>
        <dbReference type="Proteomes" id="UP000291562"/>
    </source>
</evidence>
<dbReference type="RefSeq" id="WP_129833747.1">
    <property type="nucleotide sequence ID" value="NZ_CP035704.1"/>
</dbReference>
<proteinExistence type="predicted"/>
<evidence type="ECO:0000256" key="1">
    <source>
        <dbReference type="SAM" id="Phobius"/>
    </source>
</evidence>
<dbReference type="EMBL" id="CP035704">
    <property type="protein sequence ID" value="QBB71086.1"/>
    <property type="molecule type" value="Genomic_DNA"/>
</dbReference>
<feature type="transmembrane region" description="Helical" evidence="1">
    <location>
        <begin position="81"/>
        <end position="106"/>
    </location>
</feature>
<name>A0A411HKM8_9GAMM</name>
<gene>
    <name evidence="2" type="ORF">ELE36_12395</name>
</gene>
<dbReference type="KEGG" id="xbc:ELE36_12395"/>
<feature type="transmembrane region" description="Helical" evidence="1">
    <location>
        <begin position="112"/>
        <end position="133"/>
    </location>
</feature>
<keyword evidence="3" id="KW-1185">Reference proteome</keyword>
<dbReference type="InterPro" id="IPR007272">
    <property type="entry name" value="Sulf_transp_TsuA/YedE"/>
</dbReference>
<feature type="transmembrane region" description="Helical" evidence="1">
    <location>
        <begin position="40"/>
        <end position="60"/>
    </location>
</feature>
<dbReference type="GO" id="GO:0016740">
    <property type="term" value="F:transferase activity"/>
    <property type="evidence" value="ECO:0007669"/>
    <property type="project" value="UniProtKB-KW"/>
</dbReference>
<dbReference type="Pfam" id="PF04143">
    <property type="entry name" value="Sulf_transp"/>
    <property type="match status" value="1"/>
</dbReference>
<protein>
    <submittedName>
        <fullName evidence="2">Sulfurtransferase</fullName>
    </submittedName>
</protein>
<evidence type="ECO:0000313" key="2">
    <source>
        <dbReference type="EMBL" id="QBB71086.1"/>
    </source>
</evidence>
<feature type="transmembrane region" description="Helical" evidence="1">
    <location>
        <begin position="153"/>
        <end position="173"/>
    </location>
</feature>
<sequence length="180" mass="18835">MNTSLGLAVLIGTAFGAALEQAGLGNARKLVGQFYLTDFTVFKVMFSAILTAMLGIFWLARLSFIDLSALYVPETFVVPQLAGGLLFGLGFVLSGLCPGTSCVAAASGRGDGLATMFGLFIGVTACGLAFAYLEPFYKSTAYGALTLPQLLGLPYGVIVFAIVAIALVIFRLLEKLEPST</sequence>
<reference evidence="2 3" key="1">
    <citation type="submission" date="2019-01" db="EMBL/GenBank/DDBJ databases">
        <title>Pseudolysobacter antarctica gen. nov., sp. nov., isolated from Fildes Peninsula, Antarctica.</title>
        <authorList>
            <person name="Wei Z."/>
            <person name="Peng F."/>
        </authorList>
    </citation>
    <scope>NUCLEOTIDE SEQUENCE [LARGE SCALE GENOMIC DNA]</scope>
    <source>
        <strain evidence="2 3">AQ6-296</strain>
    </source>
</reference>
<keyword evidence="1" id="KW-0472">Membrane</keyword>
<accession>A0A411HKM8</accession>
<dbReference type="Proteomes" id="UP000291562">
    <property type="component" value="Chromosome"/>
</dbReference>
<organism evidence="2 3">
    <name type="scientific">Pseudolysobacter antarcticus</name>
    <dbReference type="NCBI Taxonomy" id="2511995"/>
    <lineage>
        <taxon>Bacteria</taxon>
        <taxon>Pseudomonadati</taxon>
        <taxon>Pseudomonadota</taxon>
        <taxon>Gammaproteobacteria</taxon>
        <taxon>Lysobacterales</taxon>
        <taxon>Rhodanobacteraceae</taxon>
        <taxon>Pseudolysobacter</taxon>
    </lineage>
</organism>
<dbReference type="OrthoDB" id="1450994at2"/>